<keyword evidence="2" id="KW-1185">Reference proteome</keyword>
<protein>
    <submittedName>
        <fullName evidence="1">Uncharacterized protein</fullName>
    </submittedName>
</protein>
<dbReference type="Proteomes" id="UP001229651">
    <property type="component" value="Unassembled WGS sequence"/>
</dbReference>
<proteinExistence type="predicted"/>
<accession>A0ABU0EML1</accession>
<evidence type="ECO:0000313" key="2">
    <source>
        <dbReference type="Proteomes" id="UP001229651"/>
    </source>
</evidence>
<dbReference type="EMBL" id="JAUSUT010000001">
    <property type="protein sequence ID" value="MDQ0376518.1"/>
    <property type="molecule type" value="Genomic_DNA"/>
</dbReference>
<dbReference type="RefSeq" id="WP_306988410.1">
    <property type="nucleotide sequence ID" value="NZ_JAUSUT010000001.1"/>
</dbReference>
<comment type="caution">
    <text evidence="1">The sequence shown here is derived from an EMBL/GenBank/DDBJ whole genome shotgun (WGS) entry which is preliminary data.</text>
</comment>
<organism evidence="1 2">
    <name type="scientific">Amycolatopsis thermophila</name>
    <dbReference type="NCBI Taxonomy" id="206084"/>
    <lineage>
        <taxon>Bacteria</taxon>
        <taxon>Bacillati</taxon>
        <taxon>Actinomycetota</taxon>
        <taxon>Actinomycetes</taxon>
        <taxon>Pseudonocardiales</taxon>
        <taxon>Pseudonocardiaceae</taxon>
        <taxon>Amycolatopsis</taxon>
    </lineage>
</organism>
<reference evidence="1 2" key="1">
    <citation type="submission" date="2023-07" db="EMBL/GenBank/DDBJ databases">
        <title>Sequencing the genomes of 1000 actinobacteria strains.</title>
        <authorList>
            <person name="Klenk H.-P."/>
        </authorList>
    </citation>
    <scope>NUCLEOTIDE SEQUENCE [LARGE SCALE GENOMIC DNA]</scope>
    <source>
        <strain evidence="1 2">DSM 45805</strain>
    </source>
</reference>
<name>A0ABU0EML1_9PSEU</name>
<gene>
    <name evidence="1" type="ORF">FB470_000512</name>
</gene>
<evidence type="ECO:0000313" key="1">
    <source>
        <dbReference type="EMBL" id="MDQ0376518.1"/>
    </source>
</evidence>
<sequence length="152" mass="16437">MWLAGRKSSSGWAIGLAAQALWIGYAIATRQWGFIASAGVYGAVYGRNLVRWRREGVAQPVQGETIQLTAYLPTGRIDLEGPLEKVLAARSAFEAAAIQKPRCGTCRHPQILHVRTRDSQLECGVDGCECVPDVTSPEWAVPSLVIDASGEE</sequence>